<dbReference type="Proteomes" id="UP000729913">
    <property type="component" value="Unassembled WGS sequence"/>
</dbReference>
<gene>
    <name evidence="2" type="ORF">G9C98_008044</name>
</gene>
<accession>A0A8J5V707</accession>
<keyword evidence="1" id="KW-0732">Signal</keyword>
<evidence type="ECO:0000313" key="3">
    <source>
        <dbReference type="Proteomes" id="UP000729913"/>
    </source>
</evidence>
<organism evidence="2 3">
    <name type="scientific">Cotesia typhae</name>
    <dbReference type="NCBI Taxonomy" id="2053667"/>
    <lineage>
        <taxon>Eukaryota</taxon>
        <taxon>Metazoa</taxon>
        <taxon>Ecdysozoa</taxon>
        <taxon>Arthropoda</taxon>
        <taxon>Hexapoda</taxon>
        <taxon>Insecta</taxon>
        <taxon>Pterygota</taxon>
        <taxon>Neoptera</taxon>
        <taxon>Endopterygota</taxon>
        <taxon>Hymenoptera</taxon>
        <taxon>Apocrita</taxon>
        <taxon>Ichneumonoidea</taxon>
        <taxon>Braconidae</taxon>
        <taxon>Microgastrinae</taxon>
        <taxon>Cotesia</taxon>
    </lineage>
</organism>
<name>A0A8J5V707_9HYME</name>
<keyword evidence="3" id="KW-1185">Reference proteome</keyword>
<sequence length="142" mass="15893">MRIANSTYSLVVLVGSAIFSTVTLATNENSDTLSLNDGMEKLERHPGQGRPRQQMIDHSIGIKTKPEPTFDFNQPTNVTALIGKTAYLTCRVRHLGNKTPSSSSGSDCRRVYRLENLLVLMSSLLDYVRNRADVVRFYELKS</sequence>
<reference evidence="2" key="1">
    <citation type="submission" date="2020-03" db="EMBL/GenBank/DDBJ databases">
        <authorList>
            <person name="Chebbi M.A."/>
            <person name="Drezen J.M."/>
        </authorList>
    </citation>
    <scope>NUCLEOTIDE SEQUENCE</scope>
    <source>
        <tissue evidence="2">Whole body</tissue>
    </source>
</reference>
<evidence type="ECO:0000313" key="2">
    <source>
        <dbReference type="EMBL" id="KAG8034968.1"/>
    </source>
</evidence>
<dbReference type="AlphaFoldDB" id="A0A8J5V707"/>
<protein>
    <submittedName>
        <fullName evidence="2">Uncharacterized protein</fullName>
    </submittedName>
</protein>
<dbReference type="OrthoDB" id="6377396at2759"/>
<reference evidence="2" key="2">
    <citation type="submission" date="2021-04" db="EMBL/GenBank/DDBJ databases">
        <title>Genome-wide patterns of bracovirus chromosomal integration into multiple host tissues during parasitism.</title>
        <authorList>
            <person name="Chebbi M.A.C."/>
        </authorList>
    </citation>
    <scope>NUCLEOTIDE SEQUENCE</scope>
    <source>
        <tissue evidence="2">Whole body</tissue>
    </source>
</reference>
<feature type="chain" id="PRO_5035219261" evidence="1">
    <location>
        <begin position="26"/>
        <end position="142"/>
    </location>
</feature>
<evidence type="ECO:0000256" key="1">
    <source>
        <dbReference type="SAM" id="SignalP"/>
    </source>
</evidence>
<feature type="signal peptide" evidence="1">
    <location>
        <begin position="1"/>
        <end position="25"/>
    </location>
</feature>
<proteinExistence type="predicted"/>
<comment type="caution">
    <text evidence="2">The sequence shown here is derived from an EMBL/GenBank/DDBJ whole genome shotgun (WGS) entry which is preliminary data.</text>
</comment>
<dbReference type="EMBL" id="JAAOIC020000067">
    <property type="protein sequence ID" value="KAG8034968.1"/>
    <property type="molecule type" value="Genomic_DNA"/>
</dbReference>